<dbReference type="Proteomes" id="UP001143543">
    <property type="component" value="Unassembled WGS sequence"/>
</dbReference>
<dbReference type="Pfam" id="PF00535">
    <property type="entry name" value="Glycos_transf_2"/>
    <property type="match status" value="1"/>
</dbReference>
<keyword evidence="3" id="KW-1185">Reference proteome</keyword>
<dbReference type="RefSeq" id="WP_281766486.1">
    <property type="nucleotide sequence ID" value="NZ_BRVO01000005.1"/>
</dbReference>
<proteinExistence type="predicted"/>
<dbReference type="PANTHER" id="PTHR43685:SF13">
    <property type="entry name" value="O ANTIGEN BIOSYNTHESIS RHAMNOSYLTRANSFERASE RFBN"/>
    <property type="match status" value="1"/>
</dbReference>
<dbReference type="InterPro" id="IPR001173">
    <property type="entry name" value="Glyco_trans_2-like"/>
</dbReference>
<dbReference type="GO" id="GO:0016740">
    <property type="term" value="F:transferase activity"/>
    <property type="evidence" value="ECO:0007669"/>
    <property type="project" value="UniProtKB-KW"/>
</dbReference>
<sequence length="331" mass="38011">MKFSLIICTYKRREAIAHLMQSVVIQTVYPDEVLIIDGSPDDDTNEYFSTTSFKNLKYYKVPADQRGLTKQRNFGIAKIDKDIEAVCFLDDDTVLEPDYFSEVIKVFNNNPDVTGVGGVAINENRWEEKKEGVFYDSKKYYEFEGYVCKEGTRNVARNYLGLSSHLPPGQMPEYSHGRTMGYPLTDKFYEVDLLVGMSMAYRVNVLKNIKFSTYFEGYGLYEDADFSLRALTFGKNVIATSAKLNHYHNAAGRPNKYKYGKMVTINGWYVWRIKYPKPSVKAKLKWFAITWVLIMVRATNIITTSKRKEAFTETMGRVAGCISLLINKPTH</sequence>
<dbReference type="SUPFAM" id="SSF53448">
    <property type="entry name" value="Nucleotide-diphospho-sugar transferases"/>
    <property type="match status" value="1"/>
</dbReference>
<dbReference type="Gene3D" id="3.90.550.10">
    <property type="entry name" value="Spore Coat Polysaccharide Biosynthesis Protein SpsA, Chain A"/>
    <property type="match status" value="1"/>
</dbReference>
<gene>
    <name evidence="2" type="ORF">Y10_32170</name>
</gene>
<reference evidence="2" key="1">
    <citation type="submission" date="2022-07" db="EMBL/GenBank/DDBJ databases">
        <title>Taxonomy of Novel Oxalotrophic and Methylotrophic Bacteria.</title>
        <authorList>
            <person name="Sahin N."/>
            <person name="Tani A."/>
        </authorList>
    </citation>
    <scope>NUCLEOTIDE SEQUENCE</scope>
    <source>
        <strain evidence="2">Y10</strain>
    </source>
</reference>
<comment type="caution">
    <text evidence="2">The sequence shown here is derived from an EMBL/GenBank/DDBJ whole genome shotgun (WGS) entry which is preliminary data.</text>
</comment>
<evidence type="ECO:0000313" key="3">
    <source>
        <dbReference type="Proteomes" id="UP001143543"/>
    </source>
</evidence>
<accession>A0ABQ5MN77</accession>
<protein>
    <submittedName>
        <fullName evidence="2">Glycosyl transferase family 2</fullName>
    </submittedName>
</protein>
<evidence type="ECO:0000313" key="2">
    <source>
        <dbReference type="EMBL" id="GLB50849.1"/>
    </source>
</evidence>
<dbReference type="EMBL" id="BRVO01000005">
    <property type="protein sequence ID" value="GLB50849.1"/>
    <property type="molecule type" value="Genomic_DNA"/>
</dbReference>
<keyword evidence="2" id="KW-0808">Transferase</keyword>
<dbReference type="InterPro" id="IPR050834">
    <property type="entry name" value="Glycosyltransf_2"/>
</dbReference>
<dbReference type="InterPro" id="IPR029044">
    <property type="entry name" value="Nucleotide-diphossugar_trans"/>
</dbReference>
<name>A0ABQ5MN77_9FLAO</name>
<dbReference type="PANTHER" id="PTHR43685">
    <property type="entry name" value="GLYCOSYLTRANSFERASE"/>
    <property type="match status" value="1"/>
</dbReference>
<dbReference type="CDD" id="cd00761">
    <property type="entry name" value="Glyco_tranf_GTA_type"/>
    <property type="match status" value="1"/>
</dbReference>
<feature type="domain" description="Glycosyltransferase 2-like" evidence="1">
    <location>
        <begin position="4"/>
        <end position="141"/>
    </location>
</feature>
<organism evidence="2 3">
    <name type="scientific">Neptunitalea lumnitzerae</name>
    <dbReference type="NCBI Taxonomy" id="2965509"/>
    <lineage>
        <taxon>Bacteria</taxon>
        <taxon>Pseudomonadati</taxon>
        <taxon>Bacteroidota</taxon>
        <taxon>Flavobacteriia</taxon>
        <taxon>Flavobacteriales</taxon>
        <taxon>Flavobacteriaceae</taxon>
        <taxon>Neptunitalea</taxon>
    </lineage>
</organism>
<evidence type="ECO:0000259" key="1">
    <source>
        <dbReference type="Pfam" id="PF00535"/>
    </source>
</evidence>